<dbReference type="EMBL" id="JAJJPB010000018">
    <property type="protein sequence ID" value="MCC9295783.1"/>
    <property type="molecule type" value="Genomic_DNA"/>
</dbReference>
<dbReference type="PRINTS" id="PR00455">
    <property type="entry name" value="HTHTETR"/>
</dbReference>
<sequence>MNKKDIKKYRNMSYFIDAAARIIDEEGIEFVTIRKVSDLAGYNSATIYHYFKNLDELILFASIKHLKEYTLNLEKYIESAKGSIEIYYKIWECFCKYSFLNPQIYNNIFFGKHNDFIPHIIQEYYSIFPEELSGNSKELLPMLLGSDLYTRNLVLLSKIQSDGYLNESDLDDVNEMTILLYHGMLIKVLNSENQLKIEDILPKTLRYIKQILNSFIIKKEN</sequence>
<feature type="domain" description="HTH tetR-type" evidence="3">
    <location>
        <begin position="9"/>
        <end position="69"/>
    </location>
</feature>
<keyword evidence="5" id="KW-1185">Reference proteome</keyword>
<evidence type="ECO:0000256" key="2">
    <source>
        <dbReference type="PROSITE-ProRule" id="PRU00335"/>
    </source>
</evidence>
<evidence type="ECO:0000259" key="3">
    <source>
        <dbReference type="PROSITE" id="PS50977"/>
    </source>
</evidence>
<reference evidence="4" key="1">
    <citation type="submission" date="2021-11" db="EMBL/GenBank/DDBJ databases">
        <authorList>
            <person name="Qingchun L."/>
            <person name="Dong Z."/>
            <person name="Zongwei Q."/>
            <person name="Jia Z."/>
            <person name="Duotao L."/>
        </authorList>
    </citation>
    <scope>NUCLEOTIDE SEQUENCE</scope>
    <source>
        <strain evidence="4">WLY-B-L2</strain>
    </source>
</reference>
<protein>
    <submittedName>
        <fullName evidence="4">TetR/AcrR family transcriptional regulator</fullName>
    </submittedName>
</protein>
<keyword evidence="1 2" id="KW-0238">DNA-binding</keyword>
<organism evidence="4 5">
    <name type="scientific">Clostridium aromativorans</name>
    <dbReference type="NCBI Taxonomy" id="2836848"/>
    <lineage>
        <taxon>Bacteria</taxon>
        <taxon>Bacillati</taxon>
        <taxon>Bacillota</taxon>
        <taxon>Clostridia</taxon>
        <taxon>Eubacteriales</taxon>
        <taxon>Clostridiaceae</taxon>
        <taxon>Clostridium</taxon>
    </lineage>
</organism>
<evidence type="ECO:0000256" key="1">
    <source>
        <dbReference type="ARBA" id="ARBA00023125"/>
    </source>
</evidence>
<gene>
    <name evidence="4" type="ORF">LN736_13020</name>
</gene>
<accession>A0ABS8N7L6</accession>
<name>A0ABS8N7L6_9CLOT</name>
<dbReference type="Pfam" id="PF00440">
    <property type="entry name" value="TetR_N"/>
    <property type="match status" value="1"/>
</dbReference>
<dbReference type="RefSeq" id="WP_229981682.1">
    <property type="nucleotide sequence ID" value="NZ_JAJJPB010000018.1"/>
</dbReference>
<evidence type="ECO:0000313" key="4">
    <source>
        <dbReference type="EMBL" id="MCC9295783.1"/>
    </source>
</evidence>
<comment type="caution">
    <text evidence="4">The sequence shown here is derived from an EMBL/GenBank/DDBJ whole genome shotgun (WGS) entry which is preliminary data.</text>
</comment>
<dbReference type="InterPro" id="IPR009057">
    <property type="entry name" value="Homeodomain-like_sf"/>
</dbReference>
<dbReference type="PROSITE" id="PS50977">
    <property type="entry name" value="HTH_TETR_2"/>
    <property type="match status" value="1"/>
</dbReference>
<dbReference type="InterPro" id="IPR001647">
    <property type="entry name" value="HTH_TetR"/>
</dbReference>
<feature type="DNA-binding region" description="H-T-H motif" evidence="2">
    <location>
        <begin position="32"/>
        <end position="51"/>
    </location>
</feature>
<dbReference type="Gene3D" id="1.10.357.10">
    <property type="entry name" value="Tetracycline Repressor, domain 2"/>
    <property type="match status" value="1"/>
</dbReference>
<dbReference type="Proteomes" id="UP001165422">
    <property type="component" value="Unassembled WGS sequence"/>
</dbReference>
<proteinExistence type="predicted"/>
<dbReference type="SUPFAM" id="SSF46689">
    <property type="entry name" value="Homeodomain-like"/>
    <property type="match status" value="1"/>
</dbReference>
<evidence type="ECO:0000313" key="5">
    <source>
        <dbReference type="Proteomes" id="UP001165422"/>
    </source>
</evidence>